<name>A0ABM0R6A0_GALVR</name>
<dbReference type="Proteomes" id="UP000694923">
    <property type="component" value="Unplaced"/>
</dbReference>
<gene>
    <name evidence="2" type="primary">TRPC5OS</name>
</gene>
<evidence type="ECO:0000313" key="1">
    <source>
        <dbReference type="Proteomes" id="UP000694923"/>
    </source>
</evidence>
<evidence type="ECO:0008006" key="3">
    <source>
        <dbReference type="Google" id="ProtNLM"/>
    </source>
</evidence>
<dbReference type="RefSeq" id="XP_008576141.1">
    <property type="nucleotide sequence ID" value="XM_008577919.1"/>
</dbReference>
<accession>A0ABM0R6A0</accession>
<proteinExistence type="predicted"/>
<evidence type="ECO:0000313" key="2">
    <source>
        <dbReference type="RefSeq" id="XP_008576141.1"/>
    </source>
</evidence>
<keyword evidence="1" id="KW-1185">Reference proteome</keyword>
<sequence length="106" mass="11429">MEPASISVLLGGLAECMEYLIRIAEVLLQLISQGQEAACVQENDTIVVDTPPPDEDSLPDLGDLSDLEAILDAREDEALPSDEAMLDIDELYEDVLSVINNDLANG</sequence>
<reference evidence="2" key="1">
    <citation type="submission" date="2025-08" db="UniProtKB">
        <authorList>
            <consortium name="RefSeq"/>
        </authorList>
    </citation>
    <scope>IDENTIFICATION</scope>
</reference>
<protein>
    <recommendedName>
        <fullName evidence="3">TRPC5 opposite strand protein</fullName>
    </recommendedName>
</protein>
<dbReference type="GeneID" id="103594674"/>
<organism evidence="1 2">
    <name type="scientific">Galeopterus variegatus</name>
    <name type="common">Malayan flying lemur</name>
    <name type="synonym">Cynocephalus variegatus</name>
    <dbReference type="NCBI Taxonomy" id="482537"/>
    <lineage>
        <taxon>Eukaryota</taxon>
        <taxon>Metazoa</taxon>
        <taxon>Chordata</taxon>
        <taxon>Craniata</taxon>
        <taxon>Vertebrata</taxon>
        <taxon>Euteleostomi</taxon>
        <taxon>Mammalia</taxon>
        <taxon>Eutheria</taxon>
        <taxon>Euarchontoglires</taxon>
        <taxon>Dermoptera</taxon>
        <taxon>Cynocephalidae</taxon>
        <taxon>Galeopterus</taxon>
    </lineage>
</organism>